<gene>
    <name evidence="13" type="ORF">M513_04994</name>
</gene>
<dbReference type="PANTHER" id="PTHR45820:SF4">
    <property type="entry name" value="ZINC TRANSPORTER 63C, ISOFORM F"/>
    <property type="match status" value="1"/>
</dbReference>
<feature type="transmembrane region" description="Helical" evidence="10">
    <location>
        <begin position="751"/>
        <end position="771"/>
    </location>
</feature>
<keyword evidence="7 10" id="KW-1133">Transmembrane helix</keyword>
<dbReference type="GO" id="GO:0006334">
    <property type="term" value="P:nucleosome assembly"/>
    <property type="evidence" value="ECO:0007669"/>
    <property type="project" value="InterPro"/>
</dbReference>
<dbReference type="SUPFAM" id="SSF161111">
    <property type="entry name" value="Cation efflux protein transmembrane domain-like"/>
    <property type="match status" value="1"/>
</dbReference>
<dbReference type="InterPro" id="IPR027469">
    <property type="entry name" value="Cation_efflux_TMD_sf"/>
</dbReference>
<feature type="compositionally biased region" description="Acidic residues" evidence="9">
    <location>
        <begin position="609"/>
        <end position="626"/>
    </location>
</feature>
<feature type="transmembrane region" description="Helical" evidence="10">
    <location>
        <begin position="649"/>
        <end position="669"/>
    </location>
</feature>
<evidence type="ECO:0000256" key="5">
    <source>
        <dbReference type="ARBA" id="ARBA00022692"/>
    </source>
</evidence>
<evidence type="ECO:0008006" key="15">
    <source>
        <dbReference type="Google" id="ProtNLM"/>
    </source>
</evidence>
<dbReference type="Gene3D" id="1.20.5.1500">
    <property type="match status" value="2"/>
</dbReference>
<dbReference type="NCBIfam" id="TIGR01297">
    <property type="entry name" value="CDF"/>
    <property type="match status" value="1"/>
</dbReference>
<evidence type="ECO:0000256" key="2">
    <source>
        <dbReference type="ARBA" id="ARBA00008873"/>
    </source>
</evidence>
<feature type="domain" description="Cation efflux protein cytoplasmic" evidence="12">
    <location>
        <begin position="932"/>
        <end position="1002"/>
    </location>
</feature>
<feature type="transmembrane region" description="Helical" evidence="10">
    <location>
        <begin position="864"/>
        <end position="884"/>
    </location>
</feature>
<evidence type="ECO:0000256" key="9">
    <source>
        <dbReference type="SAM" id="MobiDB-lite"/>
    </source>
</evidence>
<keyword evidence="14" id="KW-1185">Reference proteome</keyword>
<dbReference type="Proteomes" id="UP000030764">
    <property type="component" value="Unassembled WGS sequence"/>
</dbReference>
<dbReference type="GO" id="GO:0010312">
    <property type="term" value="P:detoxification of zinc ion"/>
    <property type="evidence" value="ECO:0007669"/>
    <property type="project" value="TreeGrafter"/>
</dbReference>
<evidence type="ECO:0000256" key="1">
    <source>
        <dbReference type="ARBA" id="ARBA00004141"/>
    </source>
</evidence>
<dbReference type="GO" id="GO:0006882">
    <property type="term" value="P:intracellular zinc ion homeostasis"/>
    <property type="evidence" value="ECO:0007669"/>
    <property type="project" value="TreeGrafter"/>
</dbReference>
<accession>A0A085MAH1</accession>
<dbReference type="PANTHER" id="PTHR45820">
    <property type="entry name" value="FI23527P1"/>
    <property type="match status" value="1"/>
</dbReference>
<keyword evidence="6" id="KW-0862">Zinc</keyword>
<dbReference type="Gene3D" id="1.20.1510.10">
    <property type="entry name" value="Cation efflux protein transmembrane domain"/>
    <property type="match status" value="1"/>
</dbReference>
<dbReference type="SUPFAM" id="SSF143113">
    <property type="entry name" value="NAP-like"/>
    <property type="match status" value="2"/>
</dbReference>
<dbReference type="Gene3D" id="3.30.1120.90">
    <property type="entry name" value="Nucleosome assembly protein"/>
    <property type="match status" value="2"/>
</dbReference>
<evidence type="ECO:0000256" key="3">
    <source>
        <dbReference type="ARBA" id="ARBA00009947"/>
    </source>
</evidence>
<organism evidence="13 14">
    <name type="scientific">Trichuris suis</name>
    <name type="common">pig whipworm</name>
    <dbReference type="NCBI Taxonomy" id="68888"/>
    <lineage>
        <taxon>Eukaryota</taxon>
        <taxon>Metazoa</taxon>
        <taxon>Ecdysozoa</taxon>
        <taxon>Nematoda</taxon>
        <taxon>Enoplea</taxon>
        <taxon>Dorylaimia</taxon>
        <taxon>Trichinellida</taxon>
        <taxon>Trichuridae</taxon>
        <taxon>Trichuris</taxon>
    </lineage>
</organism>
<comment type="similarity">
    <text evidence="2">Belongs to the cation diffusion facilitator (CDF) transporter (TC 2.A.4) family. SLC30A subfamily.</text>
</comment>
<evidence type="ECO:0000259" key="12">
    <source>
        <dbReference type="Pfam" id="PF16916"/>
    </source>
</evidence>
<keyword evidence="5 10" id="KW-0812">Transmembrane</keyword>
<dbReference type="Pfam" id="PF16916">
    <property type="entry name" value="ZT_dimer"/>
    <property type="match status" value="1"/>
</dbReference>
<evidence type="ECO:0000256" key="4">
    <source>
        <dbReference type="ARBA" id="ARBA00022448"/>
    </source>
</evidence>
<feature type="domain" description="Cation efflux protein transmembrane" evidence="11">
    <location>
        <begin position="649"/>
        <end position="925"/>
    </location>
</feature>
<comment type="similarity">
    <text evidence="3">Belongs to the nucleosome assembly protein (NAP) family.</text>
</comment>
<feature type="region of interest" description="Disordered" evidence="9">
    <location>
        <begin position="609"/>
        <end position="633"/>
    </location>
</feature>
<evidence type="ECO:0000313" key="14">
    <source>
        <dbReference type="Proteomes" id="UP000030764"/>
    </source>
</evidence>
<protein>
    <recommendedName>
        <fullName evidence="15">Nucleosome assembly protein</fullName>
    </recommendedName>
</protein>
<dbReference type="InterPro" id="IPR037231">
    <property type="entry name" value="NAP-like_sf"/>
</dbReference>
<dbReference type="GO" id="GO:0016020">
    <property type="term" value="C:membrane"/>
    <property type="evidence" value="ECO:0007669"/>
    <property type="project" value="UniProtKB-SubCell"/>
</dbReference>
<dbReference type="EMBL" id="KL363210">
    <property type="protein sequence ID" value="KFD54217.1"/>
    <property type="molecule type" value="Genomic_DNA"/>
</dbReference>
<dbReference type="Pfam" id="PF00956">
    <property type="entry name" value="NAP"/>
    <property type="match status" value="2"/>
</dbReference>
<evidence type="ECO:0000256" key="6">
    <source>
        <dbReference type="ARBA" id="ARBA00022833"/>
    </source>
</evidence>
<name>A0A085MAH1_9BILA</name>
<feature type="compositionally biased region" description="Low complexity" evidence="9">
    <location>
        <begin position="1040"/>
        <end position="1062"/>
    </location>
</feature>
<comment type="subcellular location">
    <subcellularLocation>
        <location evidence="1">Membrane</location>
        <topology evidence="1">Multi-pass membrane protein</topology>
    </subcellularLocation>
</comment>
<evidence type="ECO:0000313" key="13">
    <source>
        <dbReference type="EMBL" id="KFD54217.1"/>
    </source>
</evidence>
<evidence type="ECO:0000256" key="8">
    <source>
        <dbReference type="ARBA" id="ARBA00023136"/>
    </source>
</evidence>
<dbReference type="Pfam" id="PF01545">
    <property type="entry name" value="Cation_efflux"/>
    <property type="match status" value="1"/>
</dbReference>
<evidence type="ECO:0000256" key="10">
    <source>
        <dbReference type="SAM" id="Phobius"/>
    </source>
</evidence>
<reference evidence="13 14" key="1">
    <citation type="journal article" date="2014" name="Nat. Genet.">
        <title>Genome and transcriptome of the porcine whipworm Trichuris suis.</title>
        <authorList>
            <person name="Jex A.R."/>
            <person name="Nejsum P."/>
            <person name="Schwarz E.M."/>
            <person name="Hu L."/>
            <person name="Young N.D."/>
            <person name="Hall R.S."/>
            <person name="Korhonen P.K."/>
            <person name="Liao S."/>
            <person name="Thamsborg S."/>
            <person name="Xia J."/>
            <person name="Xu P."/>
            <person name="Wang S."/>
            <person name="Scheerlinck J.P."/>
            <person name="Hofmann A."/>
            <person name="Sternberg P.W."/>
            <person name="Wang J."/>
            <person name="Gasser R.B."/>
        </authorList>
    </citation>
    <scope>NUCLEOTIDE SEQUENCE [LARGE SCALE GENOMIC DNA]</scope>
    <source>
        <strain evidence="13">DCEP-RM93M</strain>
    </source>
</reference>
<proteinExistence type="inferred from homology"/>
<dbReference type="GO" id="GO:0005634">
    <property type="term" value="C:nucleus"/>
    <property type="evidence" value="ECO:0007669"/>
    <property type="project" value="InterPro"/>
</dbReference>
<evidence type="ECO:0000259" key="11">
    <source>
        <dbReference type="Pfam" id="PF01545"/>
    </source>
</evidence>
<dbReference type="GO" id="GO:0005385">
    <property type="term" value="F:zinc ion transmembrane transporter activity"/>
    <property type="evidence" value="ECO:0007669"/>
    <property type="project" value="TreeGrafter"/>
</dbReference>
<keyword evidence="8 10" id="KW-0472">Membrane</keyword>
<dbReference type="InterPro" id="IPR002164">
    <property type="entry name" value="NAP_family"/>
</dbReference>
<dbReference type="AlphaFoldDB" id="A0A085MAH1"/>
<evidence type="ECO:0000256" key="7">
    <source>
        <dbReference type="ARBA" id="ARBA00022989"/>
    </source>
</evidence>
<dbReference type="InterPro" id="IPR058533">
    <property type="entry name" value="Cation_efflux_TM"/>
</dbReference>
<feature type="region of interest" description="Disordered" evidence="9">
    <location>
        <begin position="1024"/>
        <end position="1069"/>
    </location>
</feature>
<feature type="transmembrane region" description="Helical" evidence="10">
    <location>
        <begin position="716"/>
        <end position="735"/>
    </location>
</feature>
<dbReference type="InterPro" id="IPR002524">
    <property type="entry name" value="Cation_efflux"/>
</dbReference>
<dbReference type="InterPro" id="IPR027470">
    <property type="entry name" value="Cation_efflux_CTD"/>
</dbReference>
<feature type="transmembrane region" description="Helical" evidence="10">
    <location>
        <begin position="675"/>
        <end position="695"/>
    </location>
</feature>
<keyword evidence="4" id="KW-0813">Transport</keyword>
<sequence length="1069" mass="119847">MASSESESVDCLNDPNLLHSNETDDAFEPLVHYLADKPLAVIGRVNALKHLQIDQLILESEFRQKMHDLQIEYGAKEKPLLDKRRDIIDGSYEPTAGETENCMGDSLAEEVDEQLEEYRQQNPNIIVNEAVVGVPLFWLTALRNCDGIAETITVKDEAALSALKDIRCVLTKEGFNLSFYFAPNEYFTNTVLTKEYLMKIEVDPKNPLMYDGPELVGRKGCVIDWKPGKNLTVRNVFKRKQKSQRACRPNTHPVASFFNFFDPSIDLCPGQEATEEQEELLSADFDIARTLREDLIPRAMERPASPESDPVRLDGSCANSMLKNAEDLKLYSYLVQQPKSVHKRLNALKRVQLEQLQYEAEFWRTLQRLEKQFNEMQAGLLEKRRALIEGKYEPSEEEGTPCAGDSVGATIDAEILHFKQSLCLNEEKVVVGVPNFWLTVLLNCSVIRKTISKADEQALASLVDIHCDYISEPNGFVLSFYFDSNDYFSNDVLTKEYQVNCDLDMENPFAYDGPEVISRKGCVVHWKPGKNLAIMVKETPSKASRKPKVKEVRVSSFFDFFDPDYDVAVGDEIASTVREFLYEDFDIALTLRDRVLRRAVLYFTGEEVEDEESDASEETNAEENSSDSETSRTFKPARMGTFSGKSCRLLVMLVLTFSFFLVEIIFGYVTNSTALVADSFHMLSDVLALFIAFVCMKFSRRSPSSKNTFGWIRAEVLGALVNAVFLLALCFSIFIEGLKRLVEPEEIEHPLQILIVGVIGLVVNVIGIFMFHGHASLSGHGHSHGKRLVAAVSEQDEFEGSIEQLNSLSGAHNISVLAESVKGDVFNNVTNESARRKRDYKDPKLIPDVSHREITSTQMNMHGVFLHVLGDAFGSVIVILNAIICWQVDSVTLRRYLDPSLSLCLALIITCTTVPLLKESALILLQTVPTHINVDQIQLKLLHSIDGVLAVHELHIWRLAGNKIIATAHIHCRNLEDYMKIAEKVKEFFHREGIHSTTIQPEFVELADVKAPQEKVSCALECPGTKKECAPSTCCGPKTNSAGNSPSPGVSPPNVSNTSANSRSRRNRS</sequence>